<dbReference type="EMBL" id="CAXKWB010046229">
    <property type="protein sequence ID" value="CAL4163514.1"/>
    <property type="molecule type" value="Genomic_DNA"/>
</dbReference>
<feature type="compositionally biased region" description="Basic and acidic residues" evidence="1">
    <location>
        <begin position="1"/>
        <end position="20"/>
    </location>
</feature>
<evidence type="ECO:0000256" key="1">
    <source>
        <dbReference type="SAM" id="MobiDB-lite"/>
    </source>
</evidence>
<reference evidence="2 3" key="1">
    <citation type="submission" date="2024-05" db="EMBL/GenBank/DDBJ databases">
        <authorList>
            <person name="Wallberg A."/>
        </authorList>
    </citation>
    <scope>NUCLEOTIDE SEQUENCE [LARGE SCALE GENOMIC DNA]</scope>
</reference>
<evidence type="ECO:0000313" key="2">
    <source>
        <dbReference type="EMBL" id="CAL4163514.1"/>
    </source>
</evidence>
<feature type="non-terminal residue" evidence="2">
    <location>
        <position position="180"/>
    </location>
</feature>
<proteinExistence type="predicted"/>
<protein>
    <submittedName>
        <fullName evidence="2">Uncharacterized protein</fullName>
    </submittedName>
</protein>
<keyword evidence="3" id="KW-1185">Reference proteome</keyword>
<name>A0AAV2S6T0_MEGNR</name>
<accession>A0AAV2S6T0</accession>
<organism evidence="2 3">
    <name type="scientific">Meganyctiphanes norvegica</name>
    <name type="common">Northern krill</name>
    <name type="synonym">Thysanopoda norvegica</name>
    <dbReference type="NCBI Taxonomy" id="48144"/>
    <lineage>
        <taxon>Eukaryota</taxon>
        <taxon>Metazoa</taxon>
        <taxon>Ecdysozoa</taxon>
        <taxon>Arthropoda</taxon>
        <taxon>Crustacea</taxon>
        <taxon>Multicrustacea</taxon>
        <taxon>Malacostraca</taxon>
        <taxon>Eumalacostraca</taxon>
        <taxon>Eucarida</taxon>
        <taxon>Euphausiacea</taxon>
        <taxon>Euphausiidae</taxon>
        <taxon>Meganyctiphanes</taxon>
    </lineage>
</organism>
<feature type="region of interest" description="Disordered" evidence="1">
    <location>
        <begin position="1"/>
        <end position="73"/>
    </location>
</feature>
<sequence length="180" mass="20574">MVKTNKTKESDSKSNNEIKKEKKKKDKKERPKSTFYSDDTDSNVETNVISSSHSSNTEDNNTTTVSSLKEAPIQISCNNAETDNSEQENTDFYELHTRKVEDHWYMISYNEDLEISDDDEDGYDEVDDASAIAKQKVSSIQEIPKEILSGILNSELDHVDVESKSDTKLTFEDTINEFRK</sequence>
<evidence type="ECO:0000313" key="3">
    <source>
        <dbReference type="Proteomes" id="UP001497623"/>
    </source>
</evidence>
<dbReference type="Proteomes" id="UP001497623">
    <property type="component" value="Unassembled WGS sequence"/>
</dbReference>
<dbReference type="AlphaFoldDB" id="A0AAV2S6T0"/>
<gene>
    <name evidence="2" type="ORF">MNOR_LOCUS32986</name>
</gene>
<feature type="compositionally biased region" description="Polar residues" evidence="1">
    <location>
        <begin position="43"/>
        <end position="67"/>
    </location>
</feature>
<comment type="caution">
    <text evidence="2">The sequence shown here is derived from an EMBL/GenBank/DDBJ whole genome shotgun (WGS) entry which is preliminary data.</text>
</comment>